<dbReference type="Pfam" id="PF26188">
    <property type="entry name" value="RESC6"/>
    <property type="match status" value="1"/>
</dbReference>
<dbReference type="InterPro" id="IPR058917">
    <property type="entry name" value="RESC6_dom"/>
</dbReference>
<proteinExistence type="predicted"/>
<dbReference type="Proteomes" id="UP001057455">
    <property type="component" value="Unassembled WGS sequence"/>
</dbReference>
<dbReference type="OrthoDB" id="361706at2759"/>
<name>A0A9W5TC00_BABOV</name>
<protein>
    <recommendedName>
        <fullName evidence="1">RNA-editing substrate-binding complex 6 protein domain-containing protein</fullName>
    </recommendedName>
</protein>
<gene>
    <name evidence="2" type="ORF">BaOVIS_020990</name>
</gene>
<dbReference type="EMBL" id="BLIY01000017">
    <property type="protein sequence ID" value="GFE54695.1"/>
    <property type="molecule type" value="Genomic_DNA"/>
</dbReference>
<dbReference type="AlphaFoldDB" id="A0A9W5TC00"/>
<evidence type="ECO:0000259" key="1">
    <source>
        <dbReference type="Pfam" id="PF26188"/>
    </source>
</evidence>
<evidence type="ECO:0000313" key="2">
    <source>
        <dbReference type="EMBL" id="GFE54695.1"/>
    </source>
</evidence>
<reference evidence="2" key="1">
    <citation type="submission" date="2019-12" db="EMBL/GenBank/DDBJ databases">
        <title>Genome sequence of Babesia ovis.</title>
        <authorList>
            <person name="Yamagishi J."/>
            <person name="Sevinc F."/>
            <person name="Xuan X."/>
        </authorList>
    </citation>
    <scope>NUCLEOTIDE SEQUENCE</scope>
    <source>
        <strain evidence="2">Selcuk</strain>
    </source>
</reference>
<sequence>MATKRSVAALLLQRRCMGYIMRYGSAGDGKSIGKPSDVSRYIEKVAKESSHEERNQQRQRCAELVELMCSNINQYTAMEVRAVAHGMAIIFGNDVKSKWLQSIANFSLRGANVMPVYLLYPLVNSLGKMAKPENGLPFDKLLQVCIKRISEANSIDLATMAQTAVLLKKKLGIREVMDQVANAAIEQPILCEISATNAVLILYAFAQTGIKHGQLCQELTKVMTAMRPDDFQIHLIPLALYALARLGIKDRQVMETMTTYALKVTDQMGPENVSGTVCALARLKFNHPRLLTEMATRTKQLMPSIGVREMSNILWGFAKLRYDDTAFVDDMIDRCVQYSDIDNMSFAQMFEAIRCYHAVHKIEVIRQLLQRYIAVMQQCSTQIVTQVAWCFTSLGCNDHGIISKSLEELKLRNRNKVEQRFVEMLLESLKSKELLSEETLRHYIAELTAW</sequence>
<feature type="domain" description="RNA-editing substrate-binding complex 6 protein" evidence="1">
    <location>
        <begin position="193"/>
        <end position="402"/>
    </location>
</feature>
<keyword evidence="3" id="KW-1185">Reference proteome</keyword>
<accession>A0A9W5TC00</accession>
<comment type="caution">
    <text evidence="2">The sequence shown here is derived from an EMBL/GenBank/DDBJ whole genome shotgun (WGS) entry which is preliminary data.</text>
</comment>
<evidence type="ECO:0000313" key="3">
    <source>
        <dbReference type="Proteomes" id="UP001057455"/>
    </source>
</evidence>
<organism evidence="2 3">
    <name type="scientific">Babesia ovis</name>
    <dbReference type="NCBI Taxonomy" id="5869"/>
    <lineage>
        <taxon>Eukaryota</taxon>
        <taxon>Sar</taxon>
        <taxon>Alveolata</taxon>
        <taxon>Apicomplexa</taxon>
        <taxon>Aconoidasida</taxon>
        <taxon>Piroplasmida</taxon>
        <taxon>Babesiidae</taxon>
        <taxon>Babesia</taxon>
    </lineage>
</organism>